<sequence>MVVAKKPVVINVDPDEIEKPPIAAKEDERENEKEKETPKETEGCGVVALFVPAAHQTQRGAEGGGFVVVWWCSSRKWRGSSVRVVSVSWGGVNGDSRETVI</sequence>
<feature type="compositionally biased region" description="Basic and acidic residues" evidence="1">
    <location>
        <begin position="24"/>
        <end position="41"/>
    </location>
</feature>
<reference evidence="2 3" key="1">
    <citation type="journal article" date="2021" name="BMC Genomics">
        <title>Datura genome reveals duplications of psychoactive alkaloid biosynthetic genes and high mutation rate following tissue culture.</title>
        <authorList>
            <person name="Rajewski A."/>
            <person name="Carter-House D."/>
            <person name="Stajich J."/>
            <person name="Litt A."/>
        </authorList>
    </citation>
    <scope>NUCLEOTIDE SEQUENCE [LARGE SCALE GENOMIC DNA]</scope>
    <source>
        <strain evidence="2">AR-01</strain>
    </source>
</reference>
<organism evidence="2 3">
    <name type="scientific">Datura stramonium</name>
    <name type="common">Jimsonweed</name>
    <name type="synonym">Common thornapple</name>
    <dbReference type="NCBI Taxonomy" id="4076"/>
    <lineage>
        <taxon>Eukaryota</taxon>
        <taxon>Viridiplantae</taxon>
        <taxon>Streptophyta</taxon>
        <taxon>Embryophyta</taxon>
        <taxon>Tracheophyta</taxon>
        <taxon>Spermatophyta</taxon>
        <taxon>Magnoliopsida</taxon>
        <taxon>eudicotyledons</taxon>
        <taxon>Gunneridae</taxon>
        <taxon>Pentapetalae</taxon>
        <taxon>asterids</taxon>
        <taxon>lamiids</taxon>
        <taxon>Solanales</taxon>
        <taxon>Solanaceae</taxon>
        <taxon>Solanoideae</taxon>
        <taxon>Datureae</taxon>
        <taxon>Datura</taxon>
    </lineage>
</organism>
<evidence type="ECO:0000313" key="2">
    <source>
        <dbReference type="EMBL" id="MCD7460545.1"/>
    </source>
</evidence>
<dbReference type="EMBL" id="JACEIK010000658">
    <property type="protein sequence ID" value="MCD7460545.1"/>
    <property type="molecule type" value="Genomic_DNA"/>
</dbReference>
<evidence type="ECO:0000256" key="1">
    <source>
        <dbReference type="SAM" id="MobiDB-lite"/>
    </source>
</evidence>
<name>A0ABS8SNX4_DATST</name>
<comment type="caution">
    <text evidence="2">The sequence shown here is derived from an EMBL/GenBank/DDBJ whole genome shotgun (WGS) entry which is preliminary data.</text>
</comment>
<protein>
    <submittedName>
        <fullName evidence="2">Uncharacterized protein</fullName>
    </submittedName>
</protein>
<proteinExistence type="predicted"/>
<keyword evidence="3" id="KW-1185">Reference proteome</keyword>
<accession>A0ABS8SNX4</accession>
<gene>
    <name evidence="2" type="ORF">HAX54_043736</name>
</gene>
<feature type="region of interest" description="Disordered" evidence="1">
    <location>
        <begin position="15"/>
        <end position="41"/>
    </location>
</feature>
<dbReference type="Proteomes" id="UP000823775">
    <property type="component" value="Unassembled WGS sequence"/>
</dbReference>
<evidence type="ECO:0000313" key="3">
    <source>
        <dbReference type="Proteomes" id="UP000823775"/>
    </source>
</evidence>